<keyword evidence="1" id="KW-1133">Transmembrane helix</keyword>
<evidence type="ECO:0000256" key="1">
    <source>
        <dbReference type="SAM" id="Phobius"/>
    </source>
</evidence>
<dbReference type="AlphaFoldDB" id="A0A818XZC0"/>
<name>A0A818XZC0_9BILA</name>
<gene>
    <name evidence="2" type="ORF">UXM345_LOCUS1847</name>
</gene>
<sequence length="108" mass="12648">VFPLMVKDNLVLIFWLTFIGFSILALQRIYIHLNQVSLFQLFFSILCITATLPLLIAAIYIQPPSRYPDLWIVLMSVCSCAYFLIILAQFHIYQFKETTFKQNPIKKD</sequence>
<feature type="non-terminal residue" evidence="2">
    <location>
        <position position="1"/>
    </location>
</feature>
<dbReference type="EMBL" id="CAJOBF010000106">
    <property type="protein sequence ID" value="CAF3748254.1"/>
    <property type="molecule type" value="Genomic_DNA"/>
</dbReference>
<dbReference type="Proteomes" id="UP000663842">
    <property type="component" value="Unassembled WGS sequence"/>
</dbReference>
<keyword evidence="1" id="KW-0472">Membrane</keyword>
<protein>
    <submittedName>
        <fullName evidence="2">Uncharacterized protein</fullName>
    </submittedName>
</protein>
<feature type="transmembrane region" description="Helical" evidence="1">
    <location>
        <begin position="72"/>
        <end position="93"/>
    </location>
</feature>
<feature type="transmembrane region" description="Helical" evidence="1">
    <location>
        <begin position="12"/>
        <end position="31"/>
    </location>
</feature>
<organism evidence="2 3">
    <name type="scientific">Rotaria magnacalcarata</name>
    <dbReference type="NCBI Taxonomy" id="392030"/>
    <lineage>
        <taxon>Eukaryota</taxon>
        <taxon>Metazoa</taxon>
        <taxon>Spiralia</taxon>
        <taxon>Gnathifera</taxon>
        <taxon>Rotifera</taxon>
        <taxon>Eurotatoria</taxon>
        <taxon>Bdelloidea</taxon>
        <taxon>Philodinida</taxon>
        <taxon>Philodinidae</taxon>
        <taxon>Rotaria</taxon>
    </lineage>
</organism>
<reference evidence="2" key="1">
    <citation type="submission" date="2021-02" db="EMBL/GenBank/DDBJ databases">
        <authorList>
            <person name="Nowell W R."/>
        </authorList>
    </citation>
    <scope>NUCLEOTIDE SEQUENCE</scope>
</reference>
<comment type="caution">
    <text evidence="2">The sequence shown here is derived from an EMBL/GenBank/DDBJ whole genome shotgun (WGS) entry which is preliminary data.</text>
</comment>
<keyword evidence="1" id="KW-0812">Transmembrane</keyword>
<accession>A0A818XZC0</accession>
<proteinExistence type="predicted"/>
<evidence type="ECO:0000313" key="3">
    <source>
        <dbReference type="Proteomes" id="UP000663842"/>
    </source>
</evidence>
<feature type="transmembrane region" description="Helical" evidence="1">
    <location>
        <begin position="38"/>
        <end position="60"/>
    </location>
</feature>
<evidence type="ECO:0000313" key="2">
    <source>
        <dbReference type="EMBL" id="CAF3748254.1"/>
    </source>
</evidence>